<evidence type="ECO:0000313" key="3">
    <source>
        <dbReference type="Proteomes" id="UP001515480"/>
    </source>
</evidence>
<evidence type="ECO:0000256" key="1">
    <source>
        <dbReference type="SAM" id="MobiDB-lite"/>
    </source>
</evidence>
<gene>
    <name evidence="2" type="ORF">AB1Y20_005360</name>
</gene>
<reference evidence="2 3" key="1">
    <citation type="journal article" date="2024" name="Science">
        <title>Giant polyketide synthase enzymes in the biosynthesis of giant marine polyether toxins.</title>
        <authorList>
            <person name="Fallon T.R."/>
            <person name="Shende V.V."/>
            <person name="Wierzbicki I.H."/>
            <person name="Pendleton A.L."/>
            <person name="Watervoot N.F."/>
            <person name="Auber R.P."/>
            <person name="Gonzalez D.J."/>
            <person name="Wisecaver J.H."/>
            <person name="Moore B.S."/>
        </authorList>
    </citation>
    <scope>NUCLEOTIDE SEQUENCE [LARGE SCALE GENOMIC DNA]</scope>
    <source>
        <strain evidence="2 3">12B1</strain>
    </source>
</reference>
<evidence type="ECO:0000313" key="2">
    <source>
        <dbReference type="EMBL" id="KAL1512088.1"/>
    </source>
</evidence>
<accession>A0AB34J3V8</accession>
<organism evidence="2 3">
    <name type="scientific">Prymnesium parvum</name>
    <name type="common">Toxic golden alga</name>
    <dbReference type="NCBI Taxonomy" id="97485"/>
    <lineage>
        <taxon>Eukaryota</taxon>
        <taxon>Haptista</taxon>
        <taxon>Haptophyta</taxon>
        <taxon>Prymnesiophyceae</taxon>
        <taxon>Prymnesiales</taxon>
        <taxon>Prymnesiaceae</taxon>
        <taxon>Prymnesium</taxon>
    </lineage>
</organism>
<keyword evidence="3" id="KW-1185">Reference proteome</keyword>
<proteinExistence type="predicted"/>
<sequence length="480" mass="51216">MFMVRGVARDISPVAPPAWPAISQLSTQARLRAVVASSDDAAWLRLASRPFTISVVGCSTSAGCGANDPLRHCSVERSWVRQMHEALLRRGANVTTGVYAKNGVGPGVFRHCTAAYVAADAAVVVVEVMQNLFVELAAPAGGVARELGLLLRALRRAAPEAVPLFAVWLFPKDVSRWRGGRQFRETAAAAAAHGADLIDAPAVLAAAAPNVSVARWYANGGADHHPSPMGHALLGELAAWYIWRRRAAAAAAAAAAAPPPPPPHPPAPPLDERCYHSARELPVVARRGNWTLRDEGGEKRVEKLGLVSTRVADSVALALRLPRATAGLCAADFKARVGYLLSTKPGQGALHISCEGCDCSGLVSRFAQLYNPFPLVQTDGVLQRSEMGDLAHPDPTLANQSISATAATIVNVHLAHRMSADGCRMKLTHVPSARPRAPWSRIRVDSLTLYPISNRTIPCAQNSSTDQKESTAPAWRQRRN</sequence>
<dbReference type="AlphaFoldDB" id="A0AB34J3V8"/>
<dbReference type="EMBL" id="JBGBPQ010000013">
    <property type="protein sequence ID" value="KAL1512088.1"/>
    <property type="molecule type" value="Genomic_DNA"/>
</dbReference>
<feature type="region of interest" description="Disordered" evidence="1">
    <location>
        <begin position="458"/>
        <end position="480"/>
    </location>
</feature>
<comment type="caution">
    <text evidence="2">The sequence shown here is derived from an EMBL/GenBank/DDBJ whole genome shotgun (WGS) entry which is preliminary data.</text>
</comment>
<dbReference type="SUPFAM" id="SSF52266">
    <property type="entry name" value="SGNH hydrolase"/>
    <property type="match status" value="1"/>
</dbReference>
<protein>
    <recommendedName>
        <fullName evidence="4">SGNH hydrolase-type esterase domain-containing protein</fullName>
    </recommendedName>
</protein>
<name>A0AB34J3V8_PRYPA</name>
<evidence type="ECO:0008006" key="4">
    <source>
        <dbReference type="Google" id="ProtNLM"/>
    </source>
</evidence>
<dbReference type="Proteomes" id="UP001515480">
    <property type="component" value="Unassembled WGS sequence"/>
</dbReference>